<keyword evidence="12" id="KW-1185">Reference proteome</keyword>
<evidence type="ECO:0000259" key="8">
    <source>
        <dbReference type="Pfam" id="PF01773"/>
    </source>
</evidence>
<feature type="transmembrane region" description="Helical" evidence="7">
    <location>
        <begin position="87"/>
        <end position="111"/>
    </location>
</feature>
<evidence type="ECO:0000313" key="11">
    <source>
        <dbReference type="EMBL" id="OJJ25137.1"/>
    </source>
</evidence>
<name>A0A1L9QRC8_9CYAN</name>
<organism evidence="11 12">
    <name type="scientific">Roseofilum reptotaenium AO1-A</name>
    <dbReference type="NCBI Taxonomy" id="1925591"/>
    <lineage>
        <taxon>Bacteria</taxon>
        <taxon>Bacillati</taxon>
        <taxon>Cyanobacteriota</taxon>
        <taxon>Cyanophyceae</taxon>
        <taxon>Desertifilales</taxon>
        <taxon>Desertifilaceae</taxon>
        <taxon>Roseofilum</taxon>
    </lineage>
</organism>
<feature type="domain" description="Concentrative nucleoside transporter C-terminal" evidence="9">
    <location>
        <begin position="194"/>
        <end position="402"/>
    </location>
</feature>
<keyword evidence="4 7" id="KW-0812">Transmembrane</keyword>
<keyword evidence="5 7" id="KW-1133">Transmembrane helix</keyword>
<dbReference type="GO" id="GO:0005886">
    <property type="term" value="C:plasma membrane"/>
    <property type="evidence" value="ECO:0007669"/>
    <property type="project" value="UniProtKB-SubCell"/>
</dbReference>
<evidence type="ECO:0000256" key="1">
    <source>
        <dbReference type="ARBA" id="ARBA00004651"/>
    </source>
</evidence>
<evidence type="ECO:0000256" key="7">
    <source>
        <dbReference type="RuleBase" id="RU362018"/>
    </source>
</evidence>
<feature type="transmembrane region" description="Helical" evidence="7">
    <location>
        <begin position="166"/>
        <end position="188"/>
    </location>
</feature>
<sequence>MERVISVLGLGFFVAFAYGISVNRPAVRWRVVAMGLGLQFVLAVLILKVPFGLALFRFLGDRIQTFLEFSDVGSEFVFSSQLVNNEVYIFAFRVLPTVIFFSAFISVLYYYGILPRMVQAIARFMQYTLKTSGSETLSAAANIFVGSTEAPLLIKPYVSTTTMSELHAIMTSGFATVAGGVLVAYISFGIAPEHLITASVMSAPAALAISKLMYPETESSPTMGTVSIQVEQTSVNAIDALSTGASEGMKLALNIAAMLIAFLGILAFINAVLAWMGGFIGLPTLSLEGIFGVIFAPVAWLMGVPWADCLVVGELLGKKTILTEFIAYVDLSELIANQQISDRTAAIATYALCGFSNLGAIGIQLGGIGAIAPSRQSDLAQLGLRAMIGGFLACCMTACIAGVLL</sequence>
<dbReference type="InterPro" id="IPR011642">
    <property type="entry name" value="Gate_dom"/>
</dbReference>
<dbReference type="Pfam" id="PF07670">
    <property type="entry name" value="Gate"/>
    <property type="match status" value="1"/>
</dbReference>
<dbReference type="InterPro" id="IPR011657">
    <property type="entry name" value="CNT_C_dom"/>
</dbReference>
<keyword evidence="3" id="KW-1003">Cell membrane</keyword>
<evidence type="ECO:0000256" key="4">
    <source>
        <dbReference type="ARBA" id="ARBA00022692"/>
    </source>
</evidence>
<dbReference type="STRING" id="1925591.BI308_13190"/>
<feature type="domain" description="Concentrative nucleoside transporter N-terminal" evidence="8">
    <location>
        <begin position="8"/>
        <end position="80"/>
    </location>
</feature>
<evidence type="ECO:0000256" key="2">
    <source>
        <dbReference type="ARBA" id="ARBA00009033"/>
    </source>
</evidence>
<dbReference type="PANTHER" id="PTHR10590:SF4">
    <property type="entry name" value="SOLUTE CARRIER FAMILY 28 MEMBER 3"/>
    <property type="match status" value="1"/>
</dbReference>
<evidence type="ECO:0000256" key="5">
    <source>
        <dbReference type="ARBA" id="ARBA00022989"/>
    </source>
</evidence>
<dbReference type="NCBIfam" id="TIGR00804">
    <property type="entry name" value="nupC"/>
    <property type="match status" value="1"/>
</dbReference>
<feature type="transmembrane region" description="Helical" evidence="7">
    <location>
        <begin position="384"/>
        <end position="404"/>
    </location>
</feature>
<gene>
    <name evidence="11" type="ORF">BI308_13190</name>
</gene>
<dbReference type="PANTHER" id="PTHR10590">
    <property type="entry name" value="SODIUM/NUCLEOSIDE COTRANSPORTER"/>
    <property type="match status" value="1"/>
</dbReference>
<dbReference type="AlphaFoldDB" id="A0A1L9QRC8"/>
<comment type="similarity">
    <text evidence="2 7">Belongs to the concentrative nucleoside transporter (CNT) (TC 2.A.41) family.</text>
</comment>
<feature type="transmembrane region" description="Helical" evidence="7">
    <location>
        <begin position="347"/>
        <end position="372"/>
    </location>
</feature>
<reference evidence="11" key="1">
    <citation type="submission" date="2016-10" db="EMBL/GenBank/DDBJ databases">
        <title>CRISPR-Cas defence system in Roseofilum reptotaenium: evidence of a bacteriophage-cyanobacterium arms race in the coral black band disease.</title>
        <authorList>
            <person name="Buerger P."/>
            <person name="Wood-Charlson E.M."/>
            <person name="Weynberg K.D."/>
            <person name="Willis B."/>
            <person name="Van Oppen M.J."/>
        </authorList>
    </citation>
    <scope>NUCLEOTIDE SEQUENCE [LARGE SCALE GENOMIC DNA]</scope>
    <source>
        <strain evidence="11">AO1-A</strain>
    </source>
</reference>
<evidence type="ECO:0000259" key="10">
    <source>
        <dbReference type="Pfam" id="PF07670"/>
    </source>
</evidence>
<comment type="caution">
    <text evidence="7">Lacks conserved residue(s) required for the propagation of feature annotation.</text>
</comment>
<accession>A0A1L9QRC8</accession>
<comment type="caution">
    <text evidence="11">The sequence shown here is derived from an EMBL/GenBank/DDBJ whole genome shotgun (WGS) entry which is preliminary data.</text>
</comment>
<evidence type="ECO:0000256" key="6">
    <source>
        <dbReference type="ARBA" id="ARBA00023136"/>
    </source>
</evidence>
<evidence type="ECO:0000259" key="9">
    <source>
        <dbReference type="Pfam" id="PF07662"/>
    </source>
</evidence>
<keyword evidence="7" id="KW-0813">Transport</keyword>
<feature type="domain" description="Nucleoside transporter/FeoB GTPase Gate" evidence="10">
    <location>
        <begin position="91"/>
        <end position="189"/>
    </location>
</feature>
<dbReference type="Pfam" id="PF07662">
    <property type="entry name" value="Nucleos_tra2_C"/>
    <property type="match status" value="1"/>
</dbReference>
<dbReference type="GO" id="GO:0005415">
    <property type="term" value="F:nucleoside:sodium symporter activity"/>
    <property type="evidence" value="ECO:0007669"/>
    <property type="project" value="TreeGrafter"/>
</dbReference>
<dbReference type="InterPro" id="IPR002668">
    <property type="entry name" value="CNT_N_dom"/>
</dbReference>
<dbReference type="InterPro" id="IPR018270">
    <property type="entry name" value="C_nuclsd_transpt_met_bac"/>
</dbReference>
<dbReference type="Pfam" id="PF01773">
    <property type="entry name" value="Nucleos_tra2_N"/>
    <property type="match status" value="1"/>
</dbReference>
<evidence type="ECO:0000256" key="3">
    <source>
        <dbReference type="ARBA" id="ARBA00022475"/>
    </source>
</evidence>
<evidence type="ECO:0000313" key="12">
    <source>
        <dbReference type="Proteomes" id="UP000183940"/>
    </source>
</evidence>
<dbReference type="InterPro" id="IPR008276">
    <property type="entry name" value="C_nuclsd_transpt"/>
</dbReference>
<dbReference type="EMBL" id="MLAW01000021">
    <property type="protein sequence ID" value="OJJ25137.1"/>
    <property type="molecule type" value="Genomic_DNA"/>
</dbReference>
<dbReference type="Proteomes" id="UP000183940">
    <property type="component" value="Unassembled WGS sequence"/>
</dbReference>
<feature type="transmembrane region" description="Helical" evidence="7">
    <location>
        <begin position="285"/>
        <end position="307"/>
    </location>
</feature>
<comment type="subcellular location">
    <subcellularLocation>
        <location evidence="1">Cell membrane</location>
        <topology evidence="1">Multi-pass membrane protein</topology>
    </subcellularLocation>
</comment>
<feature type="transmembrane region" description="Helical" evidence="7">
    <location>
        <begin position="251"/>
        <end position="273"/>
    </location>
</feature>
<keyword evidence="6 7" id="KW-0472">Membrane</keyword>
<proteinExistence type="inferred from homology"/>
<feature type="transmembrane region" description="Helical" evidence="7">
    <location>
        <begin position="29"/>
        <end position="56"/>
    </location>
</feature>
<protein>
    <recommendedName>
        <fullName evidence="7">Nucleoside permease</fullName>
    </recommendedName>
</protein>